<dbReference type="OMA" id="TTWRGDY"/>
<keyword evidence="7" id="KW-0325">Glycoprotein</keyword>
<comment type="subcellular location">
    <subcellularLocation>
        <location evidence="1">Membrane</location>
        <topology evidence="1">Single-pass type II membrane protein</topology>
    </subcellularLocation>
</comment>
<evidence type="ECO:0000256" key="4">
    <source>
        <dbReference type="ARBA" id="ARBA00022968"/>
    </source>
</evidence>
<gene>
    <name evidence="11" type="ORF">CC1G_14678</name>
</gene>
<dbReference type="KEGG" id="cci:CC1G_14678"/>
<dbReference type="InParanoid" id="D6RMZ3"/>
<keyword evidence="3 9" id="KW-0812">Transmembrane</keyword>
<proteinExistence type="inferred from homology"/>
<dbReference type="GeneID" id="9378497"/>
<evidence type="ECO:0000313" key="12">
    <source>
        <dbReference type="Proteomes" id="UP000001861"/>
    </source>
</evidence>
<keyword evidence="6 9" id="KW-0472">Membrane</keyword>
<name>D6RMZ3_COPC7</name>
<reference evidence="11 12" key="1">
    <citation type="journal article" date="2010" name="Proc. Natl. Acad. Sci. U.S.A.">
        <title>Insights into evolution of multicellular fungi from the assembled chromosomes of the mushroom Coprinopsis cinerea (Coprinus cinereus).</title>
        <authorList>
            <person name="Stajich J.E."/>
            <person name="Wilke S.K."/>
            <person name="Ahren D."/>
            <person name="Au C.H."/>
            <person name="Birren B.W."/>
            <person name="Borodovsky M."/>
            <person name="Burns C."/>
            <person name="Canback B."/>
            <person name="Casselton L.A."/>
            <person name="Cheng C.K."/>
            <person name="Deng J."/>
            <person name="Dietrich F.S."/>
            <person name="Fargo D.C."/>
            <person name="Farman M.L."/>
            <person name="Gathman A.C."/>
            <person name="Goldberg J."/>
            <person name="Guigo R."/>
            <person name="Hoegger P.J."/>
            <person name="Hooker J.B."/>
            <person name="Huggins A."/>
            <person name="James T.Y."/>
            <person name="Kamada T."/>
            <person name="Kilaru S."/>
            <person name="Kodira C."/>
            <person name="Kues U."/>
            <person name="Kupfer D."/>
            <person name="Kwan H.S."/>
            <person name="Lomsadze A."/>
            <person name="Li W."/>
            <person name="Lilly W.W."/>
            <person name="Ma L.J."/>
            <person name="Mackey A.J."/>
            <person name="Manning G."/>
            <person name="Martin F."/>
            <person name="Muraguchi H."/>
            <person name="Natvig D.O."/>
            <person name="Palmerini H."/>
            <person name="Ramesh M.A."/>
            <person name="Rehmeyer C.J."/>
            <person name="Roe B.A."/>
            <person name="Shenoy N."/>
            <person name="Stanke M."/>
            <person name="Ter-Hovhannisyan V."/>
            <person name="Tunlid A."/>
            <person name="Velagapudi R."/>
            <person name="Vision T.J."/>
            <person name="Zeng Q."/>
            <person name="Zolan M.E."/>
            <person name="Pukkila P.J."/>
        </authorList>
    </citation>
    <scope>NUCLEOTIDE SEQUENCE [LARGE SCALE GENOMIC DNA]</scope>
    <source>
        <strain evidence="12">Okayama-7 / 130 / ATCC MYA-4618 / FGSC 9003</strain>
    </source>
</reference>
<sequence>MSSQGSPRMAQFPSGDTSFTLLRASSFGILRQDSWQTLDALDSPYPRAGSRLSTLSDKFSLAPDPRLWGSDLSPDLVETDDALHNPDAETGSKNDPKELLMNKRGIINLGCLLSICIGILFLFIGYPIVMYSRHRKLAVPGYNLGGINSTGQIPSLGNWGLIDLDTPKDAYVIESYKDGQPLQLVFSDEFNTDGRSFYPGDDPYWEAGDLHYWGTNNLEWYDPEAVTTANGSLVITFSEKNTHNLNYQGGLVTTWNKFCFTGGYIEAAVQLPGANNVAGMWPAVWTMGNLGRAGYGASLEGMWPYTYDACDVGTAPNQTHNGLPYAATVDGDWAYDYALSYLPGQKLSRCTCDGEDHPGPKHPDGTYVGRAAPEIDVIEAQMGGQPLMGQVSQSAQFAPFDRSYRWNNNSETMHIVDPSRSALNGVATNSLRTAIRSLDSSTNQARFDDAYITWVSDGRVSWTLNAAGVGPNPAVEISARPIPQEPMYIILNLGMSRNFGDVDFANLVFPQRMRIDYIRVYQPVDAINIGCNPKDFPTTDYIERDASRISPSLALVLVYDSQFLPLRLLPNRHMEAYSNPNLTTWRDDYGLPFPKNSFIESC</sequence>
<dbReference type="Proteomes" id="UP000001861">
    <property type="component" value="Unassembled WGS sequence"/>
</dbReference>
<dbReference type="GO" id="GO:0006078">
    <property type="term" value="P:(1-&gt;6)-beta-D-glucan biosynthetic process"/>
    <property type="evidence" value="ECO:0007669"/>
    <property type="project" value="TreeGrafter"/>
</dbReference>
<evidence type="ECO:0000256" key="6">
    <source>
        <dbReference type="ARBA" id="ARBA00023136"/>
    </source>
</evidence>
<dbReference type="GO" id="GO:0031505">
    <property type="term" value="P:fungal-type cell wall organization"/>
    <property type="evidence" value="ECO:0007669"/>
    <property type="project" value="TreeGrafter"/>
</dbReference>
<dbReference type="Pfam" id="PF03935">
    <property type="entry name" value="SKN1_KRE6_Sbg1"/>
    <property type="match status" value="1"/>
</dbReference>
<dbReference type="InterPro" id="IPR013320">
    <property type="entry name" value="ConA-like_dom_sf"/>
</dbReference>
<keyword evidence="8" id="KW-0961">Cell wall biogenesis/degradation</keyword>
<dbReference type="OrthoDB" id="412647at2759"/>
<evidence type="ECO:0000256" key="7">
    <source>
        <dbReference type="ARBA" id="ARBA00023180"/>
    </source>
</evidence>
<accession>D6RMZ3</accession>
<feature type="transmembrane region" description="Helical" evidence="9">
    <location>
        <begin position="106"/>
        <end position="129"/>
    </location>
</feature>
<dbReference type="RefSeq" id="XP_002911249.1">
    <property type="nucleotide sequence ID" value="XM_002911203.1"/>
</dbReference>
<organism evidence="11 12">
    <name type="scientific">Coprinopsis cinerea (strain Okayama-7 / 130 / ATCC MYA-4618 / FGSC 9003)</name>
    <name type="common">Inky cap fungus</name>
    <name type="synonym">Hormographiella aspergillata</name>
    <dbReference type="NCBI Taxonomy" id="240176"/>
    <lineage>
        <taxon>Eukaryota</taxon>
        <taxon>Fungi</taxon>
        <taxon>Dikarya</taxon>
        <taxon>Basidiomycota</taxon>
        <taxon>Agaricomycotina</taxon>
        <taxon>Agaricomycetes</taxon>
        <taxon>Agaricomycetidae</taxon>
        <taxon>Agaricales</taxon>
        <taxon>Agaricineae</taxon>
        <taxon>Psathyrellaceae</taxon>
        <taxon>Coprinopsis</taxon>
    </lineage>
</organism>
<dbReference type="AlphaFoldDB" id="D6RMZ3"/>
<dbReference type="GO" id="GO:0005789">
    <property type="term" value="C:endoplasmic reticulum membrane"/>
    <property type="evidence" value="ECO:0007669"/>
    <property type="project" value="TreeGrafter"/>
</dbReference>
<evidence type="ECO:0000259" key="10">
    <source>
        <dbReference type="PROSITE" id="PS51762"/>
    </source>
</evidence>
<evidence type="ECO:0000256" key="8">
    <source>
        <dbReference type="ARBA" id="ARBA00023316"/>
    </source>
</evidence>
<evidence type="ECO:0000313" key="11">
    <source>
        <dbReference type="EMBL" id="EFI27755.1"/>
    </source>
</evidence>
<dbReference type="PANTHER" id="PTHR31361:SF1">
    <property type="entry name" value="BETA-GLUCAN SYNTHESIS-ASSOCIATED PROTEIN KRE6-RELATED"/>
    <property type="match status" value="1"/>
</dbReference>
<dbReference type="PANTHER" id="PTHR31361">
    <property type="entry name" value="BETA-GLUCAN SYNTHESIS-ASSOCIATED PROTEIN KRE6-RELATED"/>
    <property type="match status" value="1"/>
</dbReference>
<protein>
    <submittedName>
        <fullName evidence="11">Glucosidase</fullName>
    </submittedName>
</protein>
<dbReference type="HOGENOM" id="CLU_010811_3_1_1"/>
<comment type="similarity">
    <text evidence="2">Belongs to the SKN1/KRE6 family.</text>
</comment>
<dbReference type="GO" id="GO:0015926">
    <property type="term" value="F:glucosidase activity"/>
    <property type="evidence" value="ECO:0007669"/>
    <property type="project" value="TreeGrafter"/>
</dbReference>
<dbReference type="InterPro" id="IPR000757">
    <property type="entry name" value="Beta-glucanase-like"/>
</dbReference>
<comment type="caution">
    <text evidence="11">The sequence shown here is derived from an EMBL/GenBank/DDBJ whole genome shotgun (WGS) entry which is preliminary data.</text>
</comment>
<dbReference type="Gene3D" id="2.60.120.200">
    <property type="match status" value="2"/>
</dbReference>
<feature type="domain" description="GH16" evidence="10">
    <location>
        <begin position="175"/>
        <end position="526"/>
    </location>
</feature>
<dbReference type="VEuPathDB" id="FungiDB:CC1G_14678"/>
<keyword evidence="12" id="KW-1185">Reference proteome</keyword>
<dbReference type="GO" id="GO:0005886">
    <property type="term" value="C:plasma membrane"/>
    <property type="evidence" value="ECO:0007669"/>
    <property type="project" value="TreeGrafter"/>
</dbReference>
<evidence type="ECO:0000256" key="3">
    <source>
        <dbReference type="ARBA" id="ARBA00022692"/>
    </source>
</evidence>
<dbReference type="FunFam" id="2.60.120.200:FF:000135">
    <property type="entry name" value="Related to KRE6-glucan synthase subunit"/>
    <property type="match status" value="1"/>
</dbReference>
<evidence type="ECO:0000256" key="9">
    <source>
        <dbReference type="SAM" id="Phobius"/>
    </source>
</evidence>
<dbReference type="EMBL" id="AACS02000005">
    <property type="protein sequence ID" value="EFI27755.1"/>
    <property type="molecule type" value="Genomic_DNA"/>
</dbReference>
<evidence type="ECO:0000256" key="1">
    <source>
        <dbReference type="ARBA" id="ARBA00004606"/>
    </source>
</evidence>
<dbReference type="SUPFAM" id="SSF49899">
    <property type="entry name" value="Concanavalin A-like lectins/glucanases"/>
    <property type="match status" value="1"/>
</dbReference>
<evidence type="ECO:0000256" key="2">
    <source>
        <dbReference type="ARBA" id="ARBA00010962"/>
    </source>
</evidence>
<dbReference type="eggNOG" id="ENOG502QR13">
    <property type="taxonomic scope" value="Eukaryota"/>
</dbReference>
<keyword evidence="4" id="KW-0735">Signal-anchor</keyword>
<evidence type="ECO:0000256" key="5">
    <source>
        <dbReference type="ARBA" id="ARBA00022989"/>
    </source>
</evidence>
<dbReference type="PROSITE" id="PS51762">
    <property type="entry name" value="GH16_2"/>
    <property type="match status" value="1"/>
</dbReference>
<dbReference type="InterPro" id="IPR005629">
    <property type="entry name" value="Skn1/Kre6/Sbg1"/>
</dbReference>
<keyword evidence="5 9" id="KW-1133">Transmembrane helix</keyword>